<evidence type="ECO:0000313" key="3">
    <source>
        <dbReference type="Proteomes" id="UP000499080"/>
    </source>
</evidence>
<feature type="region of interest" description="Disordered" evidence="1">
    <location>
        <begin position="1"/>
        <end position="25"/>
    </location>
</feature>
<organism evidence="2 3">
    <name type="scientific">Araneus ventricosus</name>
    <name type="common">Orbweaver spider</name>
    <name type="synonym">Epeira ventricosa</name>
    <dbReference type="NCBI Taxonomy" id="182803"/>
    <lineage>
        <taxon>Eukaryota</taxon>
        <taxon>Metazoa</taxon>
        <taxon>Ecdysozoa</taxon>
        <taxon>Arthropoda</taxon>
        <taxon>Chelicerata</taxon>
        <taxon>Arachnida</taxon>
        <taxon>Araneae</taxon>
        <taxon>Araneomorphae</taxon>
        <taxon>Entelegynae</taxon>
        <taxon>Araneoidea</taxon>
        <taxon>Araneidae</taxon>
        <taxon>Araneus</taxon>
    </lineage>
</organism>
<protein>
    <submittedName>
        <fullName evidence="2">Uncharacterized protein</fullName>
    </submittedName>
</protein>
<proteinExistence type="predicted"/>
<evidence type="ECO:0000313" key="2">
    <source>
        <dbReference type="EMBL" id="GBM22944.1"/>
    </source>
</evidence>
<name>A0A4Y2E4Z3_ARAVE</name>
<evidence type="ECO:0000256" key="1">
    <source>
        <dbReference type="SAM" id="MobiDB-lite"/>
    </source>
</evidence>
<feature type="compositionally biased region" description="Basic and acidic residues" evidence="1">
    <location>
        <begin position="8"/>
        <end position="25"/>
    </location>
</feature>
<keyword evidence="3" id="KW-1185">Reference proteome</keyword>
<feature type="region of interest" description="Disordered" evidence="1">
    <location>
        <begin position="47"/>
        <end position="69"/>
    </location>
</feature>
<comment type="caution">
    <text evidence="2">The sequence shown here is derived from an EMBL/GenBank/DDBJ whole genome shotgun (WGS) entry which is preliminary data.</text>
</comment>
<reference evidence="2 3" key="1">
    <citation type="journal article" date="2019" name="Sci. Rep.">
        <title>Orb-weaving spider Araneus ventricosus genome elucidates the spidroin gene catalogue.</title>
        <authorList>
            <person name="Kono N."/>
            <person name="Nakamura H."/>
            <person name="Ohtoshi R."/>
            <person name="Moran D.A.P."/>
            <person name="Shinohara A."/>
            <person name="Yoshida Y."/>
            <person name="Fujiwara M."/>
            <person name="Mori M."/>
            <person name="Tomita M."/>
            <person name="Arakawa K."/>
        </authorList>
    </citation>
    <scope>NUCLEOTIDE SEQUENCE [LARGE SCALE GENOMIC DNA]</scope>
</reference>
<dbReference type="Proteomes" id="UP000499080">
    <property type="component" value="Unassembled WGS sequence"/>
</dbReference>
<accession>A0A4Y2E4Z3</accession>
<dbReference type="AlphaFoldDB" id="A0A4Y2E4Z3"/>
<sequence length="89" mass="11144">MPRFKSKLTREEQLQKKREAERERYYKIKNDPAAYEEQKEKERQKYLKKKMKGVVKPVAKMTAREQKIKRKHWKNNSKTYRMRLRDSRK</sequence>
<gene>
    <name evidence="2" type="ORF">AVEN_116572_1</name>
</gene>
<dbReference type="EMBL" id="BGPR01168695">
    <property type="protein sequence ID" value="GBM22944.1"/>
    <property type="molecule type" value="Genomic_DNA"/>
</dbReference>